<reference evidence="1" key="2">
    <citation type="journal article" date="2023" name="IMA Fungus">
        <title>Comparative genomic study of the Penicillium genus elucidates a diverse pangenome and 15 lateral gene transfer events.</title>
        <authorList>
            <person name="Petersen C."/>
            <person name="Sorensen T."/>
            <person name="Nielsen M.R."/>
            <person name="Sondergaard T.E."/>
            <person name="Sorensen J.L."/>
            <person name="Fitzpatrick D.A."/>
            <person name="Frisvad J.C."/>
            <person name="Nielsen K.L."/>
        </authorList>
    </citation>
    <scope>NUCLEOTIDE SEQUENCE</scope>
    <source>
        <strain evidence="1">IBT 29864</strain>
    </source>
</reference>
<accession>A0A9W9SGG0</accession>
<dbReference type="GeneID" id="81437683"/>
<protein>
    <submittedName>
        <fullName evidence="1">Uncharacterized protein</fullName>
    </submittedName>
</protein>
<dbReference type="EMBL" id="JAPZBS010000004">
    <property type="protein sequence ID" value="KAJ5378166.1"/>
    <property type="molecule type" value="Genomic_DNA"/>
</dbReference>
<keyword evidence="2" id="KW-1185">Reference proteome</keyword>
<evidence type="ECO:0000313" key="2">
    <source>
        <dbReference type="Proteomes" id="UP001147782"/>
    </source>
</evidence>
<evidence type="ECO:0000313" key="1">
    <source>
        <dbReference type="EMBL" id="KAJ5378166.1"/>
    </source>
</evidence>
<dbReference type="OrthoDB" id="4579491at2759"/>
<name>A0A9W9SGG0_9EURO</name>
<proteinExistence type="predicted"/>
<organism evidence="1 2">
    <name type="scientific">Penicillium cataractarum</name>
    <dbReference type="NCBI Taxonomy" id="2100454"/>
    <lineage>
        <taxon>Eukaryota</taxon>
        <taxon>Fungi</taxon>
        <taxon>Dikarya</taxon>
        <taxon>Ascomycota</taxon>
        <taxon>Pezizomycotina</taxon>
        <taxon>Eurotiomycetes</taxon>
        <taxon>Eurotiomycetidae</taxon>
        <taxon>Eurotiales</taxon>
        <taxon>Aspergillaceae</taxon>
        <taxon>Penicillium</taxon>
    </lineage>
</organism>
<sequence>MTHTASVIVQVQGSSDQASALEAQLQSVPKDAKHLEVEGDTPSDVERSILGSHFSNVESLLLCAGHNEDLNDKGIPFHGPLQKLEIVDSASEVFQSPFVLDPT</sequence>
<dbReference type="Proteomes" id="UP001147782">
    <property type="component" value="Unassembled WGS sequence"/>
</dbReference>
<comment type="caution">
    <text evidence="1">The sequence shown here is derived from an EMBL/GenBank/DDBJ whole genome shotgun (WGS) entry which is preliminary data.</text>
</comment>
<dbReference type="RefSeq" id="XP_056557029.1">
    <property type="nucleotide sequence ID" value="XM_056698504.1"/>
</dbReference>
<reference evidence="1" key="1">
    <citation type="submission" date="2022-11" db="EMBL/GenBank/DDBJ databases">
        <authorList>
            <person name="Petersen C."/>
        </authorList>
    </citation>
    <scope>NUCLEOTIDE SEQUENCE</scope>
    <source>
        <strain evidence="1">IBT 29864</strain>
    </source>
</reference>
<gene>
    <name evidence="1" type="ORF">N7496_005575</name>
</gene>
<dbReference type="AlphaFoldDB" id="A0A9W9SGG0"/>